<organism evidence="1 2">
    <name type="scientific">Bos mutus</name>
    <name type="common">wild yak</name>
    <dbReference type="NCBI Taxonomy" id="72004"/>
    <lineage>
        <taxon>Eukaryota</taxon>
        <taxon>Metazoa</taxon>
        <taxon>Chordata</taxon>
        <taxon>Craniata</taxon>
        <taxon>Vertebrata</taxon>
        <taxon>Euteleostomi</taxon>
        <taxon>Mammalia</taxon>
        <taxon>Eutheria</taxon>
        <taxon>Laurasiatheria</taxon>
        <taxon>Artiodactyla</taxon>
        <taxon>Ruminantia</taxon>
        <taxon>Pecora</taxon>
        <taxon>Bovidae</taxon>
        <taxon>Bovinae</taxon>
        <taxon>Bos</taxon>
    </lineage>
</organism>
<evidence type="ECO:0000313" key="1">
    <source>
        <dbReference type="EMBL" id="MXQ92333.1"/>
    </source>
</evidence>
<keyword evidence="2" id="KW-1185">Reference proteome</keyword>
<accession>A0A6B0RYQ7</accession>
<protein>
    <submittedName>
        <fullName evidence="1">Uncharacterized protein</fullName>
    </submittedName>
</protein>
<gene>
    <name evidence="1" type="ORF">E5288_WYG014979</name>
</gene>
<reference evidence="1" key="1">
    <citation type="submission" date="2019-10" db="EMBL/GenBank/DDBJ databases">
        <title>The sequence and de novo assembly of the wild yak genome.</title>
        <authorList>
            <person name="Liu Y."/>
        </authorList>
    </citation>
    <scope>NUCLEOTIDE SEQUENCE [LARGE SCALE GENOMIC DNA]</scope>
    <source>
        <strain evidence="1">WY2019</strain>
    </source>
</reference>
<name>A0A6B0RYQ7_9CETA</name>
<comment type="caution">
    <text evidence="1">The sequence shown here is derived from an EMBL/GenBank/DDBJ whole genome shotgun (WGS) entry which is preliminary data.</text>
</comment>
<evidence type="ECO:0000313" key="2">
    <source>
        <dbReference type="Proteomes" id="UP000322234"/>
    </source>
</evidence>
<dbReference type="AlphaFoldDB" id="A0A6B0RYQ7"/>
<proteinExistence type="predicted"/>
<dbReference type="EMBL" id="VBQZ03000081">
    <property type="protein sequence ID" value="MXQ92333.1"/>
    <property type="molecule type" value="Genomic_DNA"/>
</dbReference>
<dbReference type="Proteomes" id="UP000322234">
    <property type="component" value="Unassembled WGS sequence"/>
</dbReference>
<sequence length="261" mass="29328">MQDAMGSTETMKLKLYATPPHHPMTASHSQENSYKLNELEKHYRIGEALPANKGKKVQEATGISSFHLPTWDGGGETTLGKANQDQRITLETVRVKVSKHTCECVSESDIDREGQFHSQTRKILFRKLIQQRIVIKCYEDYTIDLVKVSNDGNDDTRHECQQVMAQNGARTFRGIPGGTPHCDSEKPNDSFGFLDKLSMGLHQRVGATEIPYQGCDEMHERKPTRNEAAAQKVKTALVVSRPSNDKRALPKLAGEAKRIRR</sequence>